<sequence length="233" mass="23878">MRRTSAAALAGLTLLTLLAAPAGAAPPRMYHNVSVVSASFDSVQVDGCLQTELYAAATGHWAGRHGPAVKQDGPTSVFVRVTDVCTAPAGDLVAAAAGPGGDVLLEVEATSMSIGLTTDHHLTSARAAGTLEGTDQDGTPVTVGLDVRWTAAGPLEHVTEGSSTRYPGEGIVSGAANEWLRPATATAVVTLDGDPLHGSDEESMIQRTKSHCLEVPTGSDPPDDFFPCFGFEG</sequence>
<keyword evidence="3" id="KW-1185">Reference proteome</keyword>
<organism evidence="2 3">
    <name type="scientific">Ornithinimicrobium cerasi</name>
    <dbReference type="NCBI Taxonomy" id="2248773"/>
    <lineage>
        <taxon>Bacteria</taxon>
        <taxon>Bacillati</taxon>
        <taxon>Actinomycetota</taxon>
        <taxon>Actinomycetes</taxon>
        <taxon>Micrococcales</taxon>
        <taxon>Ornithinimicrobiaceae</taxon>
        <taxon>Ornithinimicrobium</taxon>
    </lineage>
</organism>
<evidence type="ECO:0000313" key="3">
    <source>
        <dbReference type="Proteomes" id="UP000219688"/>
    </source>
</evidence>
<dbReference type="EMBL" id="OBQK01000003">
    <property type="protein sequence ID" value="SOC54648.1"/>
    <property type="molecule type" value="Genomic_DNA"/>
</dbReference>
<feature type="signal peptide" evidence="1">
    <location>
        <begin position="1"/>
        <end position="24"/>
    </location>
</feature>
<evidence type="ECO:0000256" key="1">
    <source>
        <dbReference type="SAM" id="SignalP"/>
    </source>
</evidence>
<reference evidence="3" key="1">
    <citation type="submission" date="2017-08" db="EMBL/GenBank/DDBJ databases">
        <authorList>
            <person name="Varghese N."/>
            <person name="Submissions S."/>
        </authorList>
    </citation>
    <scope>NUCLEOTIDE SEQUENCE [LARGE SCALE GENOMIC DNA]</scope>
    <source>
        <strain evidence="3">USBA17B2</strain>
    </source>
</reference>
<accession>A0A285VM68</accession>
<evidence type="ECO:0000313" key="2">
    <source>
        <dbReference type="EMBL" id="SOC54648.1"/>
    </source>
</evidence>
<protein>
    <submittedName>
        <fullName evidence="2">Uncharacterized protein</fullName>
    </submittedName>
</protein>
<keyword evidence="1" id="KW-0732">Signal</keyword>
<dbReference type="RefSeq" id="WP_097187606.1">
    <property type="nucleotide sequence ID" value="NZ_OBQK01000003.1"/>
</dbReference>
<gene>
    <name evidence="2" type="ORF">SAMN05421879_103283</name>
</gene>
<name>A0A285VM68_9MICO</name>
<dbReference type="Proteomes" id="UP000219688">
    <property type="component" value="Unassembled WGS sequence"/>
</dbReference>
<proteinExistence type="predicted"/>
<dbReference type="AlphaFoldDB" id="A0A285VM68"/>
<feature type="chain" id="PRO_5012063597" evidence="1">
    <location>
        <begin position="25"/>
        <end position="233"/>
    </location>
</feature>